<dbReference type="GO" id="GO:0005524">
    <property type="term" value="F:ATP binding"/>
    <property type="evidence" value="ECO:0007669"/>
    <property type="project" value="UniProtKB-KW"/>
</dbReference>
<reference evidence="6 7" key="1">
    <citation type="submission" date="2019-08" db="EMBL/GenBank/DDBJ databases">
        <title>In-depth cultivation of the pig gut microbiome towards novel bacterial diversity and tailored functional studies.</title>
        <authorList>
            <person name="Wylensek D."/>
            <person name="Hitch T.C.A."/>
            <person name="Clavel T."/>
        </authorList>
    </citation>
    <scope>NUCLEOTIDE SEQUENCE [LARGE SCALE GENOMIC DNA]</scope>
    <source>
        <strain evidence="6 7">RF-744-FAT-4</strain>
    </source>
</reference>
<evidence type="ECO:0000256" key="5">
    <source>
        <dbReference type="ARBA" id="ARBA00048819"/>
    </source>
</evidence>
<dbReference type="PANTHER" id="PTHR34378:SF1">
    <property type="entry name" value="GLUTAMATE--CYSTEINE LIGASE, CHLOROPLASTIC"/>
    <property type="match status" value="1"/>
</dbReference>
<dbReference type="Pfam" id="PF04107">
    <property type="entry name" value="GCS2"/>
    <property type="match status" value="1"/>
</dbReference>
<dbReference type="PANTHER" id="PTHR34378">
    <property type="entry name" value="GLUTAMATE--CYSTEINE LIGASE, CHLOROPLASTIC"/>
    <property type="match status" value="1"/>
</dbReference>
<name>A0A7X2TA85_9FIRM</name>
<dbReference type="Proteomes" id="UP000461754">
    <property type="component" value="Unassembled WGS sequence"/>
</dbReference>
<keyword evidence="3" id="KW-0547">Nucleotide-binding</keyword>
<gene>
    <name evidence="6" type="ORF">FYJ52_07135</name>
</gene>
<accession>A0A7X2TA85</accession>
<keyword evidence="2" id="KW-0436">Ligase</keyword>
<protein>
    <recommendedName>
        <fullName evidence="1">glutamate--cysteine ligase</fullName>
        <ecNumber evidence="1">6.3.2.2</ecNumber>
    </recommendedName>
</protein>
<organism evidence="6 7">
    <name type="scientific">Pseudoramibacter porci</name>
    <dbReference type="NCBI Taxonomy" id="2606631"/>
    <lineage>
        <taxon>Bacteria</taxon>
        <taxon>Bacillati</taxon>
        <taxon>Bacillota</taxon>
        <taxon>Clostridia</taxon>
        <taxon>Eubacteriales</taxon>
        <taxon>Eubacteriaceae</taxon>
        <taxon>Pseudoramibacter</taxon>
    </lineage>
</organism>
<dbReference type="GO" id="GO:0006750">
    <property type="term" value="P:glutathione biosynthetic process"/>
    <property type="evidence" value="ECO:0007669"/>
    <property type="project" value="InterPro"/>
</dbReference>
<dbReference type="InterPro" id="IPR035434">
    <property type="entry name" value="GCL_bact_plant"/>
</dbReference>
<evidence type="ECO:0000256" key="3">
    <source>
        <dbReference type="ARBA" id="ARBA00022741"/>
    </source>
</evidence>
<dbReference type="EMBL" id="VUMO01000008">
    <property type="protein sequence ID" value="MSS20167.1"/>
    <property type="molecule type" value="Genomic_DNA"/>
</dbReference>
<evidence type="ECO:0000313" key="6">
    <source>
        <dbReference type="EMBL" id="MSS20167.1"/>
    </source>
</evidence>
<comment type="caution">
    <text evidence="6">The sequence shown here is derived from an EMBL/GenBank/DDBJ whole genome shotgun (WGS) entry which is preliminary data.</text>
</comment>
<evidence type="ECO:0000313" key="7">
    <source>
        <dbReference type="Proteomes" id="UP000461754"/>
    </source>
</evidence>
<proteinExistence type="predicted"/>
<comment type="catalytic activity">
    <reaction evidence="5">
        <text>L-cysteine + L-glutamate + ATP = gamma-L-glutamyl-L-cysteine + ADP + phosphate + H(+)</text>
        <dbReference type="Rhea" id="RHEA:13285"/>
        <dbReference type="ChEBI" id="CHEBI:15378"/>
        <dbReference type="ChEBI" id="CHEBI:29985"/>
        <dbReference type="ChEBI" id="CHEBI:30616"/>
        <dbReference type="ChEBI" id="CHEBI:35235"/>
        <dbReference type="ChEBI" id="CHEBI:43474"/>
        <dbReference type="ChEBI" id="CHEBI:58173"/>
        <dbReference type="ChEBI" id="CHEBI:456216"/>
        <dbReference type="EC" id="6.3.2.2"/>
    </reaction>
</comment>
<evidence type="ECO:0000256" key="2">
    <source>
        <dbReference type="ARBA" id="ARBA00022598"/>
    </source>
</evidence>
<dbReference type="GO" id="GO:0004357">
    <property type="term" value="F:glutamate-cysteine ligase activity"/>
    <property type="evidence" value="ECO:0007669"/>
    <property type="project" value="InterPro"/>
</dbReference>
<evidence type="ECO:0000256" key="4">
    <source>
        <dbReference type="ARBA" id="ARBA00022840"/>
    </source>
</evidence>
<dbReference type="AlphaFoldDB" id="A0A7X2TA85"/>
<keyword evidence="7" id="KW-1185">Reference proteome</keyword>
<dbReference type="InterPro" id="IPR006336">
    <property type="entry name" value="GCS2"/>
</dbReference>
<keyword evidence="4" id="KW-0067">ATP-binding</keyword>
<sequence>MNRAELDQAIDERFIAPTRRPRTEKAGIELELPIVNRQPLPVDFDAVHRVAEDFVDHFDFTERCRDADGFIYSATHPETGDNLSFDCSYNTVELSFGAAFDLHELNRRFASYYAFLYDGLGRCGHTLTGMGINPRYAVNRNVPVASERYRMLLHHLSSYPKYEKPGGFPFHHHPNFGLFSCASQVQLDVEEQDLPEVLNTFSKLEPYKAVLFANSVWQTDGQSLLCARDYFWRNSLHGVNPYNVDMFAADFESVEEIAAYIRSMSLYCVERDGKYINFAPTPLADYFASEQVNGEFFDGTAYKPITFQPEESDLSALRSFKFEDLTFRGTVEFRSVCAQPVSEIFAAGAFHVGLMAKLHDLTKLLARDRTIYHQGYTAAELRNLFVQKNFPGNIFDRKAISKTLVQILDLAHAGLAKRGLNEEAFLEPLYPRAEKLKSPAVELLNGLAHGETIEDYIEKFGRLD</sequence>
<dbReference type="RefSeq" id="WP_154576545.1">
    <property type="nucleotide sequence ID" value="NZ_VUMO01000008.1"/>
</dbReference>
<dbReference type="InterPro" id="IPR014746">
    <property type="entry name" value="Gln_synth/guanido_kin_cat_dom"/>
</dbReference>
<dbReference type="SUPFAM" id="SSF55931">
    <property type="entry name" value="Glutamine synthetase/guanido kinase"/>
    <property type="match status" value="1"/>
</dbReference>
<evidence type="ECO:0000256" key="1">
    <source>
        <dbReference type="ARBA" id="ARBA00012220"/>
    </source>
</evidence>
<dbReference type="EC" id="6.3.2.2" evidence="1"/>
<dbReference type="Gene3D" id="3.30.590.20">
    <property type="match status" value="1"/>
</dbReference>